<evidence type="ECO:0008006" key="4">
    <source>
        <dbReference type="Google" id="ProtNLM"/>
    </source>
</evidence>
<name>A0A417Y4M1_9ACTN</name>
<evidence type="ECO:0000256" key="1">
    <source>
        <dbReference type="SAM" id="SignalP"/>
    </source>
</evidence>
<proteinExistence type="predicted"/>
<organism evidence="2 3">
    <name type="scientific">Nocardioides immobilis</name>
    <dbReference type="NCBI Taxonomy" id="2049295"/>
    <lineage>
        <taxon>Bacteria</taxon>
        <taxon>Bacillati</taxon>
        <taxon>Actinomycetota</taxon>
        <taxon>Actinomycetes</taxon>
        <taxon>Propionibacteriales</taxon>
        <taxon>Nocardioidaceae</taxon>
        <taxon>Nocardioides</taxon>
    </lineage>
</organism>
<sequence>MNRITKSLIVQVATVTAAAGLAVTVSSPAHAEERRCTGTIRTVQVDGDVVVPKGATCTLIGTRVDGSVKVYGNATLYARGVQVNGNVQADDFRRVEVTHRTVNGTVRRSQVGGSIQVKQGGGGEVRNTTVNADIQVFTNGGQWQIYRNVVGGNLQCKSNVPRPVGAGNQVEGNKEDQCKGF</sequence>
<dbReference type="AlphaFoldDB" id="A0A417Y4M1"/>
<protein>
    <recommendedName>
        <fullName evidence="4">DUF3060 domain-containing protein</fullName>
    </recommendedName>
</protein>
<reference evidence="2 3" key="1">
    <citation type="submission" date="2018-09" db="EMBL/GenBank/DDBJ databases">
        <title>Genome sequencing of Nocardioides immobilis CCTCC AB 2017083 for comparison to Nocardioides silvaticus.</title>
        <authorList>
            <person name="Li C."/>
            <person name="Wang G."/>
        </authorList>
    </citation>
    <scope>NUCLEOTIDE SEQUENCE [LARGE SCALE GENOMIC DNA]</scope>
    <source>
        <strain evidence="2 3">CCTCC AB 2017083</strain>
    </source>
</reference>
<keyword evidence="1" id="KW-0732">Signal</keyword>
<keyword evidence="3" id="KW-1185">Reference proteome</keyword>
<dbReference type="OrthoDB" id="571373at2"/>
<dbReference type="InterPro" id="IPR012332">
    <property type="entry name" value="Autotransporter_pectin_lyase_C"/>
</dbReference>
<evidence type="ECO:0000313" key="3">
    <source>
        <dbReference type="Proteomes" id="UP000283644"/>
    </source>
</evidence>
<dbReference type="Proteomes" id="UP000283644">
    <property type="component" value="Unassembled WGS sequence"/>
</dbReference>
<evidence type="ECO:0000313" key="2">
    <source>
        <dbReference type="EMBL" id="RHW27454.1"/>
    </source>
</evidence>
<gene>
    <name evidence="2" type="ORF">D0Z08_09940</name>
</gene>
<dbReference type="Gene3D" id="2.160.20.20">
    <property type="match status" value="1"/>
</dbReference>
<accession>A0A417Y4M1</accession>
<feature type="signal peptide" evidence="1">
    <location>
        <begin position="1"/>
        <end position="31"/>
    </location>
</feature>
<feature type="chain" id="PRO_5019479779" description="DUF3060 domain-containing protein" evidence="1">
    <location>
        <begin position="32"/>
        <end position="181"/>
    </location>
</feature>
<dbReference type="RefSeq" id="WP_118925075.1">
    <property type="nucleotide sequence ID" value="NZ_QXGH01000013.1"/>
</dbReference>
<comment type="caution">
    <text evidence="2">The sequence shown here is derived from an EMBL/GenBank/DDBJ whole genome shotgun (WGS) entry which is preliminary data.</text>
</comment>
<dbReference type="EMBL" id="QXGH01000013">
    <property type="protein sequence ID" value="RHW27454.1"/>
    <property type="molecule type" value="Genomic_DNA"/>
</dbReference>